<dbReference type="Proteomes" id="UP001162162">
    <property type="component" value="Unassembled WGS sequence"/>
</dbReference>
<comment type="caution">
    <text evidence="1">The sequence shown here is derived from an EMBL/GenBank/DDBJ whole genome shotgun (WGS) entry which is preliminary data.</text>
</comment>
<proteinExistence type="predicted"/>
<protein>
    <submittedName>
        <fullName evidence="1">Uncharacterized protein</fullName>
    </submittedName>
</protein>
<reference evidence="1" key="1">
    <citation type="journal article" date="2023" name="Insect Mol. Biol.">
        <title>Genome sequencing provides insights into the evolution of gene families encoding plant cell wall-degrading enzymes in longhorned beetles.</title>
        <authorList>
            <person name="Shin N.R."/>
            <person name="Okamura Y."/>
            <person name="Kirsch R."/>
            <person name="Pauchet Y."/>
        </authorList>
    </citation>
    <scope>NUCLEOTIDE SEQUENCE</scope>
    <source>
        <strain evidence="1">AMC_N1</strain>
    </source>
</reference>
<dbReference type="AlphaFoldDB" id="A0AAV8Y8S5"/>
<accession>A0AAV8Y8S5</accession>
<keyword evidence="2" id="KW-1185">Reference proteome</keyword>
<sequence length="98" mass="11643">MSQLNEKNQHLKKSYYSSSRFLVDSIISFSRHTFGSVGNPECERYLVYRRHSCQSITLYVIYDFIYKSWTKSGLYLQVVPEESFDPYKREYCGDKQAT</sequence>
<evidence type="ECO:0000313" key="1">
    <source>
        <dbReference type="EMBL" id="KAJ8947593.1"/>
    </source>
</evidence>
<dbReference type="EMBL" id="JAPWTK010000158">
    <property type="protein sequence ID" value="KAJ8947593.1"/>
    <property type="molecule type" value="Genomic_DNA"/>
</dbReference>
<organism evidence="1 2">
    <name type="scientific">Aromia moschata</name>
    <dbReference type="NCBI Taxonomy" id="1265417"/>
    <lineage>
        <taxon>Eukaryota</taxon>
        <taxon>Metazoa</taxon>
        <taxon>Ecdysozoa</taxon>
        <taxon>Arthropoda</taxon>
        <taxon>Hexapoda</taxon>
        <taxon>Insecta</taxon>
        <taxon>Pterygota</taxon>
        <taxon>Neoptera</taxon>
        <taxon>Endopterygota</taxon>
        <taxon>Coleoptera</taxon>
        <taxon>Polyphaga</taxon>
        <taxon>Cucujiformia</taxon>
        <taxon>Chrysomeloidea</taxon>
        <taxon>Cerambycidae</taxon>
        <taxon>Cerambycinae</taxon>
        <taxon>Callichromatini</taxon>
        <taxon>Aromia</taxon>
    </lineage>
</organism>
<evidence type="ECO:0000313" key="2">
    <source>
        <dbReference type="Proteomes" id="UP001162162"/>
    </source>
</evidence>
<gene>
    <name evidence="1" type="ORF">NQ318_010105</name>
</gene>
<name>A0AAV8Y8S5_9CUCU</name>